<reference evidence="2 3" key="1">
    <citation type="journal article" date="2018" name="BMC Genomics">
        <title>Comparative genome analyses reveal sequence features reflecting distinct modes of host-adaptation between dicot and monocot powdery mildew.</title>
        <authorList>
            <person name="Wu Y."/>
            <person name="Ma X."/>
            <person name="Pan Z."/>
            <person name="Kale S.D."/>
            <person name="Song Y."/>
            <person name="King H."/>
            <person name="Zhang Q."/>
            <person name="Presley C."/>
            <person name="Deng X."/>
            <person name="Wei C.I."/>
            <person name="Xiao S."/>
        </authorList>
    </citation>
    <scope>NUCLEOTIDE SEQUENCE [LARGE SCALE GENOMIC DNA]</scope>
    <source>
        <strain evidence="2">UMSG1</strain>
    </source>
</reference>
<name>A0A420IS76_9PEZI</name>
<keyword evidence="1" id="KW-0472">Membrane</keyword>
<organism evidence="2 3">
    <name type="scientific">Golovinomyces cichoracearum</name>
    <dbReference type="NCBI Taxonomy" id="62708"/>
    <lineage>
        <taxon>Eukaryota</taxon>
        <taxon>Fungi</taxon>
        <taxon>Dikarya</taxon>
        <taxon>Ascomycota</taxon>
        <taxon>Pezizomycotina</taxon>
        <taxon>Leotiomycetes</taxon>
        <taxon>Erysiphales</taxon>
        <taxon>Erysiphaceae</taxon>
        <taxon>Golovinomyces</taxon>
    </lineage>
</organism>
<protein>
    <submittedName>
        <fullName evidence="2">Uncharacterized protein</fullName>
    </submittedName>
</protein>
<accession>A0A420IS76</accession>
<evidence type="ECO:0000313" key="2">
    <source>
        <dbReference type="EMBL" id="RKF77388.1"/>
    </source>
</evidence>
<dbReference type="EMBL" id="MCBS01021990">
    <property type="protein sequence ID" value="RKF77388.1"/>
    <property type="molecule type" value="Genomic_DNA"/>
</dbReference>
<keyword evidence="1" id="KW-0812">Transmembrane</keyword>
<feature type="transmembrane region" description="Helical" evidence="1">
    <location>
        <begin position="60"/>
        <end position="80"/>
    </location>
</feature>
<dbReference type="Proteomes" id="UP000285326">
    <property type="component" value="Unassembled WGS sequence"/>
</dbReference>
<sequence>MASRANQKSFDSMDIDVISLLQEIRELRQRIDDGALEPALRLDGMPEVAKKNVWCRSMRLTLNILTIYILVLCNTQSRVIS</sequence>
<evidence type="ECO:0000256" key="1">
    <source>
        <dbReference type="SAM" id="Phobius"/>
    </source>
</evidence>
<gene>
    <name evidence="2" type="ORF">GcM1_219005</name>
</gene>
<keyword evidence="1" id="KW-1133">Transmembrane helix</keyword>
<proteinExistence type="predicted"/>
<dbReference type="AlphaFoldDB" id="A0A420IS76"/>
<evidence type="ECO:0000313" key="3">
    <source>
        <dbReference type="Proteomes" id="UP000285326"/>
    </source>
</evidence>
<comment type="caution">
    <text evidence="2">The sequence shown here is derived from an EMBL/GenBank/DDBJ whole genome shotgun (WGS) entry which is preliminary data.</text>
</comment>